<dbReference type="Pfam" id="PF00652">
    <property type="entry name" value="Ricin_B_lectin"/>
    <property type="match status" value="1"/>
</dbReference>
<proteinExistence type="predicted"/>
<gene>
    <name evidence="4" type="ORF">ACFPM3_03900</name>
</gene>
<feature type="region of interest" description="Disordered" evidence="1">
    <location>
        <begin position="79"/>
        <end position="108"/>
    </location>
</feature>
<dbReference type="EMBL" id="JBHSJD010000002">
    <property type="protein sequence ID" value="MFC5021295.1"/>
    <property type="molecule type" value="Genomic_DNA"/>
</dbReference>
<keyword evidence="5" id="KW-1185">Reference proteome</keyword>
<dbReference type="InterPro" id="IPR035992">
    <property type="entry name" value="Ricin_B-like_lectins"/>
</dbReference>
<dbReference type="PROSITE" id="PS50231">
    <property type="entry name" value="RICIN_B_LECTIN"/>
    <property type="match status" value="1"/>
</dbReference>
<dbReference type="RefSeq" id="WP_345693268.1">
    <property type="nucleotide sequence ID" value="NZ_BAABIT010000001.1"/>
</dbReference>
<feature type="domain" description="HTH cro/C1-type" evidence="3">
    <location>
        <begin position="19"/>
        <end position="73"/>
    </location>
</feature>
<dbReference type="InterPro" id="IPR001387">
    <property type="entry name" value="Cro/C1-type_HTH"/>
</dbReference>
<protein>
    <submittedName>
        <fullName evidence="4">Helix-turn-helix domain-containing protein</fullName>
    </submittedName>
</protein>
<feature type="transmembrane region" description="Helical" evidence="2">
    <location>
        <begin position="119"/>
        <end position="141"/>
    </location>
</feature>
<dbReference type="InterPro" id="IPR000772">
    <property type="entry name" value="Ricin_B_lectin"/>
</dbReference>
<feature type="compositionally biased region" description="Low complexity" evidence="1">
    <location>
        <begin position="143"/>
        <end position="161"/>
    </location>
</feature>
<evidence type="ECO:0000313" key="4">
    <source>
        <dbReference type="EMBL" id="MFC5021295.1"/>
    </source>
</evidence>
<accession>A0ABV9XAS2</accession>
<dbReference type="PROSITE" id="PS50943">
    <property type="entry name" value="HTH_CROC1"/>
    <property type="match status" value="1"/>
</dbReference>
<evidence type="ECO:0000313" key="5">
    <source>
        <dbReference type="Proteomes" id="UP001595829"/>
    </source>
</evidence>
<feature type="region of interest" description="Disordered" evidence="1">
    <location>
        <begin position="143"/>
        <end position="166"/>
    </location>
</feature>
<dbReference type="InterPro" id="IPR010982">
    <property type="entry name" value="Lambda_DNA-bd_dom_sf"/>
</dbReference>
<evidence type="ECO:0000259" key="3">
    <source>
        <dbReference type="PROSITE" id="PS50943"/>
    </source>
</evidence>
<keyword evidence="2" id="KW-0472">Membrane</keyword>
<keyword evidence="2" id="KW-1133">Transmembrane helix</keyword>
<dbReference type="Gene3D" id="2.80.10.50">
    <property type="match status" value="2"/>
</dbReference>
<dbReference type="Pfam" id="PF13560">
    <property type="entry name" value="HTH_31"/>
    <property type="match status" value="1"/>
</dbReference>
<evidence type="ECO:0000256" key="1">
    <source>
        <dbReference type="SAM" id="MobiDB-lite"/>
    </source>
</evidence>
<dbReference type="Proteomes" id="UP001595829">
    <property type="component" value="Unassembled WGS sequence"/>
</dbReference>
<dbReference type="SMART" id="SM00530">
    <property type="entry name" value="HTH_XRE"/>
    <property type="match status" value="1"/>
</dbReference>
<dbReference type="SUPFAM" id="SSF47413">
    <property type="entry name" value="lambda repressor-like DNA-binding domains"/>
    <property type="match status" value="1"/>
</dbReference>
<comment type="caution">
    <text evidence="4">The sequence shown here is derived from an EMBL/GenBank/DDBJ whole genome shotgun (WGS) entry which is preliminary data.</text>
</comment>
<dbReference type="Gene3D" id="1.10.260.40">
    <property type="entry name" value="lambda repressor-like DNA-binding domains"/>
    <property type="match status" value="1"/>
</dbReference>
<organism evidence="4 5">
    <name type="scientific">Streptomyces coeruleoprunus</name>
    <dbReference type="NCBI Taxonomy" id="285563"/>
    <lineage>
        <taxon>Bacteria</taxon>
        <taxon>Bacillati</taxon>
        <taxon>Actinomycetota</taxon>
        <taxon>Actinomycetes</taxon>
        <taxon>Kitasatosporales</taxon>
        <taxon>Streptomycetaceae</taxon>
        <taxon>Streptomyces</taxon>
    </lineage>
</organism>
<name>A0ABV9XAS2_9ACTN</name>
<evidence type="ECO:0000256" key="2">
    <source>
        <dbReference type="SAM" id="Phobius"/>
    </source>
</evidence>
<dbReference type="CDD" id="cd23415">
    <property type="entry name" value="beta-trefoil_Ricin_AH"/>
    <property type="match status" value="1"/>
</dbReference>
<keyword evidence="2" id="KW-0812">Transmembrane</keyword>
<sequence length="292" mass="31290">MAESERPGEAPAQRLGSALRALQQRSGRTLRSLEREVLISDSSLSRYFRGSTVPPWATVRDLCRALDADPAEYRALWEAADRSQPKQAAEPSGTAAPPDTGVARRRGDAARTWLRSRRVCALGGALSGVLLGAVVTAVALAPGTARTPRSGPGSAPAAGAEGTPGGVWPQETVVRIFVNRATGLCLDDSLDKKLRTYACNGMSYQRWSAHRLPDGSRWLRNHATGACLEDGDAGLRTRPCTSGANGSQTWTVTLWGDESAQVRSRETGRCLADDGPGLRTLPCDRTQRQKWG</sequence>
<reference evidence="5" key="1">
    <citation type="journal article" date="2019" name="Int. J. Syst. Evol. Microbiol.">
        <title>The Global Catalogue of Microorganisms (GCM) 10K type strain sequencing project: providing services to taxonomists for standard genome sequencing and annotation.</title>
        <authorList>
            <consortium name="The Broad Institute Genomics Platform"/>
            <consortium name="The Broad Institute Genome Sequencing Center for Infectious Disease"/>
            <person name="Wu L."/>
            <person name="Ma J."/>
        </authorList>
    </citation>
    <scope>NUCLEOTIDE SEQUENCE [LARGE SCALE GENOMIC DNA]</scope>
    <source>
        <strain evidence="5">CGMCC 4.1648</strain>
    </source>
</reference>
<dbReference type="SUPFAM" id="SSF50370">
    <property type="entry name" value="Ricin B-like lectins"/>
    <property type="match status" value="1"/>
</dbReference>